<keyword evidence="4" id="KW-1185">Reference proteome</keyword>
<organism evidence="3 4">
    <name type="scientific">Aedes albopictus</name>
    <name type="common">Asian tiger mosquito</name>
    <name type="synonym">Stegomyia albopicta</name>
    <dbReference type="NCBI Taxonomy" id="7160"/>
    <lineage>
        <taxon>Eukaryota</taxon>
        <taxon>Metazoa</taxon>
        <taxon>Ecdysozoa</taxon>
        <taxon>Arthropoda</taxon>
        <taxon>Hexapoda</taxon>
        <taxon>Insecta</taxon>
        <taxon>Pterygota</taxon>
        <taxon>Neoptera</taxon>
        <taxon>Endopterygota</taxon>
        <taxon>Diptera</taxon>
        <taxon>Nematocera</taxon>
        <taxon>Culicoidea</taxon>
        <taxon>Culicidae</taxon>
        <taxon>Culicinae</taxon>
        <taxon>Aedini</taxon>
        <taxon>Aedes</taxon>
        <taxon>Stegomyia</taxon>
    </lineage>
</organism>
<feature type="region of interest" description="Disordered" evidence="1">
    <location>
        <begin position="1245"/>
        <end position="1274"/>
    </location>
</feature>
<evidence type="ECO:0000313" key="4">
    <source>
        <dbReference type="Proteomes" id="UP000069940"/>
    </source>
</evidence>
<dbReference type="InterPro" id="IPR008042">
    <property type="entry name" value="Retrotrans_Pao"/>
</dbReference>
<reference evidence="3" key="2">
    <citation type="submission" date="2025-05" db="UniProtKB">
        <authorList>
            <consortium name="EnsemblMetazoa"/>
        </authorList>
    </citation>
    <scope>IDENTIFICATION</scope>
    <source>
        <strain evidence="3">Foshan</strain>
    </source>
</reference>
<dbReference type="Gene3D" id="1.10.340.70">
    <property type="match status" value="1"/>
</dbReference>
<dbReference type="SUPFAM" id="SSF53098">
    <property type="entry name" value="Ribonuclease H-like"/>
    <property type="match status" value="1"/>
</dbReference>
<dbReference type="Pfam" id="PF05380">
    <property type="entry name" value="Peptidase_A17"/>
    <property type="match status" value="1"/>
</dbReference>
<dbReference type="PANTHER" id="PTHR47331">
    <property type="entry name" value="PHD-TYPE DOMAIN-CONTAINING PROTEIN"/>
    <property type="match status" value="1"/>
</dbReference>
<name>A0ABM1Z2V4_AEDAL</name>
<dbReference type="PROSITE" id="PS50994">
    <property type="entry name" value="INTEGRASE"/>
    <property type="match status" value="1"/>
</dbReference>
<protein>
    <recommendedName>
        <fullName evidence="2">Integrase catalytic domain-containing protein</fullName>
    </recommendedName>
</protein>
<feature type="compositionally biased region" description="Basic residues" evidence="1">
    <location>
        <begin position="1265"/>
        <end position="1274"/>
    </location>
</feature>
<dbReference type="SUPFAM" id="SSF56672">
    <property type="entry name" value="DNA/RNA polymerases"/>
    <property type="match status" value="1"/>
</dbReference>
<dbReference type="Gene3D" id="3.30.420.10">
    <property type="entry name" value="Ribonuclease H-like superfamily/Ribonuclease H"/>
    <property type="match status" value="1"/>
</dbReference>
<dbReference type="InterPro" id="IPR040676">
    <property type="entry name" value="DUF5641"/>
</dbReference>
<evidence type="ECO:0000313" key="3">
    <source>
        <dbReference type="EnsemblMetazoa" id="AALFPA23_014485.P21060"/>
    </source>
</evidence>
<dbReference type="GeneID" id="134291219"/>
<proteinExistence type="predicted"/>
<dbReference type="PANTHER" id="PTHR47331:SF1">
    <property type="entry name" value="GAG-LIKE PROTEIN"/>
    <property type="match status" value="1"/>
</dbReference>
<accession>A0ABM1Z2V4</accession>
<dbReference type="RefSeq" id="XP_062714691.1">
    <property type="nucleotide sequence ID" value="XM_062858707.1"/>
</dbReference>
<dbReference type="InterPro" id="IPR001584">
    <property type="entry name" value="Integrase_cat-core"/>
</dbReference>
<feature type="domain" description="Integrase catalytic" evidence="2">
    <location>
        <begin position="922"/>
        <end position="1116"/>
    </location>
</feature>
<sequence length="1274" mass="144457">MTVDMMVGPRLIEDQPSITLHAGEIRVPAGIELADPLFYQKQPVEILLGSRIFFQIMGPRSINLGSGPIFQESAFGWLVGGLTSLQVPRRATTAVIASEPEVSSKWDCASAPDHSYKDQGLDNLFRSFWALEEVTSAEAKPCHSANASEEHFQKYTTIGADGKYVVRIPFKNEPQLLGHSFEQAKRRFLSLEKRLAHHPEVYKQYREFLAEYLAMNHMEIVHSKDKSKVRYYIPHSCVIKPDSTSTKLRVVFDASAKTSSNISLNDIQHSGPVIQRELFDLLLDFRCHDKVATADVVKMYRQVNLHEEDSWFQCILWRNDPSEEIQVYRLKTVTYGEAASSFLACRALHEVGEEIRPEQPEIAEVIQQCFYVDNFMMGGDSAEKLLERRQAVESALMKRGFPLRKWASNDVSILAGVSDEDLEKEIRIGDHDIIKTLGVAWSPKADTFRCIANDPVNSHEKMTKRQLASEILRLYDPLGIMQPIIITAKILLQGLWKIKLKWDDEIPADSQHEWQQLKKTLPKLASLTIPRQAIPSNPVHLELHGFSDASNLAYGCAVYAYCIDEKNRISMNLLCAKSRVAPMKDVTLPRKELLGAKLLAELMKRVISIIPTHVQRTYYWCDSQVVLAWIHSSVPHSEVYVRNRINVIQSLTHRADWRYVPTDQNPADIVSRGISVRKLLTTKKDIWLHATNYALENRRRAEAYGAPQVIAICSSTDRDSASSEVEDLISSYPHHNSFQKTRRHFAVVNRAMNNFMSKSAAIKSRGINREPCFGPLTVSELEAGEQLIVKHLQRISYPKELAHLEEQGTPTKQGPLQHLSPIIEDGLIRIVGRLSLSDLPQHQRRPAIIPQEHFFGKIILEHIHRRNLHAGLETIISDFQQRYWMRNLRKLAKTVVNRCILCARARPRKLQQQMGQLPRPRVNPSPAFTHTGVDLCGPFQILPSPRAKTRMTVYVCIFVCFSTKAVHLEVVEDQSTGAFIAALMRFTSLRGKPEVIYSDNGRNFVGAGRELAELRKIYNNEIFQDELVGIAANKGINFSFIPPRSPNFGGLWEANIKVAKRLFTAAARGACFNILELQTVLYQVAAIMNSRPLTVVWTDASIPEPLTPGHFLIGRSMTALPIPGKFIENGSISVRWKRIQHQTLQFWRRWQDEYLQHLRCMAKWTKKQPNLAVGQVVLIGDDHNPVAKWPMGIVTSTHPGADGVVRVATVRVGPNLYKRNVRLLAPLPIDLPAVDNNAELSPINEVAEHEEDPPPQAIWDDRLRPRPKGGRKWM</sequence>
<reference evidence="4" key="1">
    <citation type="journal article" date="2015" name="Proc. Natl. Acad. Sci. U.S.A.">
        <title>Genome sequence of the Asian Tiger mosquito, Aedes albopictus, reveals insights into its biology, genetics, and evolution.</title>
        <authorList>
            <person name="Chen X.G."/>
            <person name="Jiang X."/>
            <person name="Gu J."/>
            <person name="Xu M."/>
            <person name="Wu Y."/>
            <person name="Deng Y."/>
            <person name="Zhang C."/>
            <person name="Bonizzoni M."/>
            <person name="Dermauw W."/>
            <person name="Vontas J."/>
            <person name="Armbruster P."/>
            <person name="Huang X."/>
            <person name="Yang Y."/>
            <person name="Zhang H."/>
            <person name="He W."/>
            <person name="Peng H."/>
            <person name="Liu Y."/>
            <person name="Wu K."/>
            <person name="Chen J."/>
            <person name="Lirakis M."/>
            <person name="Topalis P."/>
            <person name="Van Leeuwen T."/>
            <person name="Hall A.B."/>
            <person name="Jiang X."/>
            <person name="Thorpe C."/>
            <person name="Mueller R.L."/>
            <person name="Sun C."/>
            <person name="Waterhouse R.M."/>
            <person name="Yan G."/>
            <person name="Tu Z.J."/>
            <person name="Fang X."/>
            <person name="James A.A."/>
        </authorList>
    </citation>
    <scope>NUCLEOTIDE SEQUENCE [LARGE SCALE GENOMIC DNA]</scope>
    <source>
        <strain evidence="4">Foshan</strain>
    </source>
</reference>
<dbReference type="Pfam" id="PF17921">
    <property type="entry name" value="Integrase_H2C2"/>
    <property type="match status" value="1"/>
</dbReference>
<dbReference type="InterPro" id="IPR041588">
    <property type="entry name" value="Integrase_H2C2"/>
</dbReference>
<dbReference type="Pfam" id="PF18701">
    <property type="entry name" value="DUF5641"/>
    <property type="match status" value="1"/>
</dbReference>
<dbReference type="EnsemblMetazoa" id="AALFPA23_014485.R21060">
    <property type="protein sequence ID" value="AALFPA23_014485.P21060"/>
    <property type="gene ID" value="AALFPA23_014485"/>
</dbReference>
<evidence type="ECO:0000259" key="2">
    <source>
        <dbReference type="PROSITE" id="PS50994"/>
    </source>
</evidence>
<dbReference type="InterPro" id="IPR012337">
    <property type="entry name" value="RNaseH-like_sf"/>
</dbReference>
<evidence type="ECO:0000256" key="1">
    <source>
        <dbReference type="SAM" id="MobiDB-lite"/>
    </source>
</evidence>
<dbReference type="Proteomes" id="UP000069940">
    <property type="component" value="Unassembled WGS sequence"/>
</dbReference>
<dbReference type="InterPro" id="IPR043502">
    <property type="entry name" value="DNA/RNA_pol_sf"/>
</dbReference>
<dbReference type="InterPro" id="IPR036397">
    <property type="entry name" value="RNaseH_sf"/>
</dbReference>